<dbReference type="AlphaFoldDB" id="A0A7W8VBH9"/>
<sequence length="245" mass="25897">METHPFAALRGSFELLVEPPLPPRLDVAGLVGMPPEQIDAAALTERALGLPRERSDDLWRQLVARARGGDPAWTVIAAGLALPGLLGARAHLVRGLGDEAADVEAEMLTAFVGALRTVDLGTGAVCARLVYAARAAGQRHRYRVLSRRHRTAALPPEEAAAGAVGARGPVTVLAAAITRGVLTPLEAELIARTRLERVPLNRVAADLGLSYITARRRRSRAQQRLLGSLTEEGSLGERAGEGTAA</sequence>
<dbReference type="EMBL" id="JACHDB010000001">
    <property type="protein sequence ID" value="MBB5429953.1"/>
    <property type="molecule type" value="Genomic_DNA"/>
</dbReference>
<proteinExistence type="predicted"/>
<evidence type="ECO:0000313" key="2">
    <source>
        <dbReference type="Proteomes" id="UP000572635"/>
    </source>
</evidence>
<gene>
    <name evidence="1" type="ORF">HDA36_000037</name>
</gene>
<organism evidence="1 2">
    <name type="scientific">Nocardiopsis composta</name>
    <dbReference type="NCBI Taxonomy" id="157465"/>
    <lineage>
        <taxon>Bacteria</taxon>
        <taxon>Bacillati</taxon>
        <taxon>Actinomycetota</taxon>
        <taxon>Actinomycetes</taxon>
        <taxon>Streptosporangiales</taxon>
        <taxon>Nocardiopsidaceae</taxon>
        <taxon>Nocardiopsis</taxon>
    </lineage>
</organism>
<protein>
    <submittedName>
        <fullName evidence="1">Uncharacterized protein</fullName>
    </submittedName>
</protein>
<dbReference type="RefSeq" id="WP_184387451.1">
    <property type="nucleotide sequence ID" value="NZ_BAAAJD010000209.1"/>
</dbReference>
<keyword evidence="2" id="KW-1185">Reference proteome</keyword>
<reference evidence="1 2" key="1">
    <citation type="submission" date="2020-08" db="EMBL/GenBank/DDBJ databases">
        <title>Sequencing the genomes of 1000 actinobacteria strains.</title>
        <authorList>
            <person name="Klenk H.-P."/>
        </authorList>
    </citation>
    <scope>NUCLEOTIDE SEQUENCE [LARGE SCALE GENOMIC DNA]</scope>
    <source>
        <strain evidence="1 2">DSM 44551</strain>
    </source>
</reference>
<name>A0A7W8VBH9_9ACTN</name>
<comment type="caution">
    <text evidence="1">The sequence shown here is derived from an EMBL/GenBank/DDBJ whole genome shotgun (WGS) entry which is preliminary data.</text>
</comment>
<accession>A0A7W8VBH9</accession>
<evidence type="ECO:0000313" key="1">
    <source>
        <dbReference type="EMBL" id="MBB5429953.1"/>
    </source>
</evidence>
<dbReference type="Proteomes" id="UP000572635">
    <property type="component" value="Unassembled WGS sequence"/>
</dbReference>